<comment type="caution">
    <text evidence="7">The sequence shown here is derived from an EMBL/GenBank/DDBJ whole genome shotgun (WGS) entry which is preliminary data.</text>
</comment>
<dbReference type="InterPro" id="IPR027417">
    <property type="entry name" value="P-loop_NTPase"/>
</dbReference>
<protein>
    <submittedName>
        <fullName evidence="7">Helicase</fullName>
    </submittedName>
</protein>
<dbReference type="PROSITE" id="PS51193">
    <property type="entry name" value="HELICASE_ATP_BIND_2"/>
    <property type="match status" value="1"/>
</dbReference>
<accession>A0A2N3KZP5</accession>
<dbReference type="InterPro" id="IPR045028">
    <property type="entry name" value="DinG/Rad3-like"/>
</dbReference>
<reference evidence="7 8" key="1">
    <citation type="submission" date="2017-09" db="EMBL/GenBank/DDBJ databases">
        <title>Biodiversity and function of Thalassospira species in the particle-attached aromatic-hydrocarbon-degrading consortia from the surface seawater of the South China Sea.</title>
        <authorList>
            <person name="Dong C."/>
            <person name="Liu R."/>
            <person name="Shao Z."/>
        </authorList>
    </citation>
    <scope>NUCLEOTIDE SEQUENCE [LARGE SCALE GENOMIC DNA]</scope>
    <source>
        <strain evidence="7 8">CSC1P2</strain>
    </source>
</reference>
<dbReference type="AlphaFoldDB" id="A0A2N3KZP5"/>
<dbReference type="Gene3D" id="3.40.50.300">
    <property type="entry name" value="P-loop containing nucleotide triphosphate hydrolases"/>
    <property type="match status" value="2"/>
</dbReference>
<organism evidence="7 8">
    <name type="scientific">Thalassospira marina</name>
    <dbReference type="NCBI Taxonomy" id="2048283"/>
    <lineage>
        <taxon>Bacteria</taxon>
        <taxon>Pseudomonadati</taxon>
        <taxon>Pseudomonadota</taxon>
        <taxon>Alphaproteobacteria</taxon>
        <taxon>Rhodospirillales</taxon>
        <taxon>Thalassospiraceae</taxon>
        <taxon>Thalassospira</taxon>
    </lineage>
</organism>
<gene>
    <name evidence="7" type="ORF">COO20_02005</name>
</gene>
<feature type="domain" description="Helicase ATP-binding" evidence="6">
    <location>
        <begin position="206"/>
        <end position="482"/>
    </location>
</feature>
<dbReference type="RefSeq" id="WP_101263998.1">
    <property type="nucleotide sequence ID" value="NZ_NWTK01000001.1"/>
</dbReference>
<proteinExistence type="inferred from homology"/>
<dbReference type="Proteomes" id="UP000233597">
    <property type="component" value="Unassembled WGS sequence"/>
</dbReference>
<dbReference type="GO" id="GO:0003678">
    <property type="term" value="F:DNA helicase activity"/>
    <property type="evidence" value="ECO:0007669"/>
    <property type="project" value="TreeGrafter"/>
</dbReference>
<evidence type="ECO:0000259" key="6">
    <source>
        <dbReference type="PROSITE" id="PS51193"/>
    </source>
</evidence>
<keyword evidence="2" id="KW-0378">Hydrolase</keyword>
<dbReference type="OrthoDB" id="9805194at2"/>
<keyword evidence="5" id="KW-0175">Coiled coil</keyword>
<evidence type="ECO:0000313" key="7">
    <source>
        <dbReference type="EMBL" id="PKR56008.1"/>
    </source>
</evidence>
<feature type="coiled-coil region" evidence="5">
    <location>
        <begin position="580"/>
        <end position="607"/>
    </location>
</feature>
<dbReference type="EMBL" id="NWTK01000001">
    <property type="protein sequence ID" value="PKR56008.1"/>
    <property type="molecule type" value="Genomic_DNA"/>
</dbReference>
<dbReference type="PANTHER" id="PTHR11472:SF34">
    <property type="entry name" value="REGULATOR OF TELOMERE ELONGATION HELICASE 1"/>
    <property type="match status" value="1"/>
</dbReference>
<evidence type="ECO:0000256" key="1">
    <source>
        <dbReference type="ARBA" id="ARBA00022741"/>
    </source>
</evidence>
<dbReference type="GO" id="GO:0006139">
    <property type="term" value="P:nucleobase-containing compound metabolic process"/>
    <property type="evidence" value="ECO:0007669"/>
    <property type="project" value="InterPro"/>
</dbReference>
<dbReference type="GO" id="GO:0005524">
    <property type="term" value="F:ATP binding"/>
    <property type="evidence" value="ECO:0007669"/>
    <property type="project" value="UniProtKB-KW"/>
</dbReference>
<keyword evidence="1" id="KW-0547">Nucleotide-binding</keyword>
<dbReference type="GO" id="GO:0016818">
    <property type="term" value="F:hydrolase activity, acting on acid anhydrides, in phosphorus-containing anhydrides"/>
    <property type="evidence" value="ECO:0007669"/>
    <property type="project" value="InterPro"/>
</dbReference>
<dbReference type="SMART" id="SM00491">
    <property type="entry name" value="HELICc2"/>
    <property type="match status" value="1"/>
</dbReference>
<evidence type="ECO:0000313" key="8">
    <source>
        <dbReference type="Proteomes" id="UP000233597"/>
    </source>
</evidence>
<dbReference type="SUPFAM" id="SSF52540">
    <property type="entry name" value="P-loop containing nucleoside triphosphate hydrolases"/>
    <property type="match status" value="1"/>
</dbReference>
<evidence type="ECO:0000256" key="3">
    <source>
        <dbReference type="ARBA" id="ARBA00022840"/>
    </source>
</evidence>
<evidence type="ECO:0000256" key="4">
    <source>
        <dbReference type="ARBA" id="ARBA00038058"/>
    </source>
</evidence>
<dbReference type="InterPro" id="IPR006555">
    <property type="entry name" value="ATP-dep_Helicase_C"/>
</dbReference>
<evidence type="ECO:0000256" key="2">
    <source>
        <dbReference type="ARBA" id="ARBA00022801"/>
    </source>
</evidence>
<evidence type="ECO:0000256" key="5">
    <source>
        <dbReference type="SAM" id="Coils"/>
    </source>
</evidence>
<comment type="similarity">
    <text evidence="4">Belongs to the helicase family. DinG subfamily.</text>
</comment>
<sequence length="934" mass="103486">MFDDRSDTRPRFLPPNAPVMVAGLRHAVFLTPDGEIEEMQLAAAARRARDERPIVVHMPASAKRLRLDGFHAHDLLELFAFVRPAQFCVPTPRGIALATGQRAADDLIGQAEAMAEAMKRLLQELAVLPAERRARALSIAWPMARGQWPWGVPVLAALGADGDGPHRFAVYEGLKVWKKLGEWSEHAPPPPPGNNPVEPSEARERLLKLLGEGAEERPQQADYSSAVCSAFSPRTADGTPNIVLAEAGTGTGKTLGYVAPASVWAEKNEGAVWISTYTRNLQRQIDSELNRLYPDARDKRRKAVVRKGRENYLCLLNFEEAQRPLAQQPRQAIPLGLMARWAAATRDGDMVGGDFPAWLTELIGTRFTSALADQRGECIYAACPHYSRCFVEKTVRRARSAEIVVANHALVMVQAALGGLDDTLMPTRYVFDEGHHLFDAADKAFSAHLTGQEGAELRRWLLGAENKGSSRARGLKQRLESLIHDREELRDAVNAVIVAAQCLPDQGWLMRLQDGVEHATGPAEIFLAHVKAQVMARAAEKDRGYSIETDCKPAVTEVLASAADLDRALASLEKPAKALIKIIAHMLDEKADELDSAERQRLDAAIRSLERRAIMQVAAWRGMLESLVDATPAEFVDWFAIERQFGRDFDIGMHRHYIDPTLPLTAALAPTTHGMVVTSATLRDGTGDEMFDWAVAEDRTGASHMPLPAVRAAMKSPYNYREQTRVFIVNDIARDNADQIAAAYRELFLASNGGALGLFTAITRLRAVYERLTGPLDEAGLQLLAQHIDGMDVSTLIDIFRVERDACLLGTDAIRDGVDVPGDSLRLIVFDRVPWPRPDILHRARKAAFHGARYDDMITRLRMKQAFGRLVRRAEDRGVFVLLDNRMPSRLLGAFPDDVNVQRVGLKEAIEQTRLFLNPDQPNEPDGFNDELPF</sequence>
<keyword evidence="3" id="KW-0067">ATP-binding</keyword>
<name>A0A2N3KZP5_9PROT</name>
<dbReference type="PANTHER" id="PTHR11472">
    <property type="entry name" value="DNA REPAIR DEAD HELICASE RAD3/XP-D SUBFAMILY MEMBER"/>
    <property type="match status" value="1"/>
</dbReference>
<dbReference type="InterPro" id="IPR014013">
    <property type="entry name" value="Helic_SF1/SF2_ATP-bd_DinG/Rad3"/>
</dbReference>
<dbReference type="GO" id="GO:0003676">
    <property type="term" value="F:nucleic acid binding"/>
    <property type="evidence" value="ECO:0007669"/>
    <property type="project" value="InterPro"/>
</dbReference>
<dbReference type="Pfam" id="PF13307">
    <property type="entry name" value="Helicase_C_2"/>
    <property type="match status" value="1"/>
</dbReference>
<keyword evidence="7" id="KW-0347">Helicase</keyword>